<reference evidence="1 2" key="1">
    <citation type="journal article" date="2011" name="Stand. Genomic Sci.">
        <title>Non-contiguous finished genome sequence and contextual data of the filamentous soil bacterium Ktedonobacter racemifer type strain (SOSP1-21).</title>
        <authorList>
            <person name="Chang Y.J."/>
            <person name="Land M."/>
            <person name="Hauser L."/>
            <person name="Chertkov O."/>
            <person name="Del Rio T.G."/>
            <person name="Nolan M."/>
            <person name="Copeland A."/>
            <person name="Tice H."/>
            <person name="Cheng J.F."/>
            <person name="Lucas S."/>
            <person name="Han C."/>
            <person name="Goodwin L."/>
            <person name="Pitluck S."/>
            <person name="Ivanova N."/>
            <person name="Ovchinikova G."/>
            <person name="Pati A."/>
            <person name="Chen A."/>
            <person name="Palaniappan K."/>
            <person name="Mavromatis K."/>
            <person name="Liolios K."/>
            <person name="Brettin T."/>
            <person name="Fiebig A."/>
            <person name="Rohde M."/>
            <person name="Abt B."/>
            <person name="Goker M."/>
            <person name="Detter J.C."/>
            <person name="Woyke T."/>
            <person name="Bristow J."/>
            <person name="Eisen J.A."/>
            <person name="Markowitz V."/>
            <person name="Hugenholtz P."/>
            <person name="Kyrpides N.C."/>
            <person name="Klenk H.P."/>
            <person name="Lapidus A."/>
        </authorList>
    </citation>
    <scope>NUCLEOTIDE SEQUENCE [LARGE SCALE GENOMIC DNA]</scope>
    <source>
        <strain evidence="2">DSM 44963</strain>
    </source>
</reference>
<dbReference type="AlphaFoldDB" id="D6U8R6"/>
<gene>
    <name evidence="1" type="ORF">Krac_0104</name>
</gene>
<dbReference type="Proteomes" id="UP000004508">
    <property type="component" value="Unassembled WGS sequence"/>
</dbReference>
<evidence type="ECO:0000313" key="2">
    <source>
        <dbReference type="Proteomes" id="UP000004508"/>
    </source>
</evidence>
<dbReference type="EMBL" id="ADVG01000006">
    <property type="protein sequence ID" value="EFH79626.1"/>
    <property type="molecule type" value="Genomic_DNA"/>
</dbReference>
<proteinExistence type="predicted"/>
<dbReference type="RefSeq" id="WP_007923585.1">
    <property type="nucleotide sequence ID" value="NZ_ADVG01000006.1"/>
</dbReference>
<comment type="caution">
    <text evidence="1">The sequence shown here is derived from an EMBL/GenBank/DDBJ whole genome shotgun (WGS) entry which is preliminary data.</text>
</comment>
<evidence type="ECO:0000313" key="1">
    <source>
        <dbReference type="EMBL" id="EFH79626.1"/>
    </source>
</evidence>
<accession>D6U8R6</accession>
<dbReference type="InParanoid" id="D6U8R6"/>
<keyword evidence="2" id="KW-1185">Reference proteome</keyword>
<organism evidence="1 2">
    <name type="scientific">Ktedonobacter racemifer DSM 44963</name>
    <dbReference type="NCBI Taxonomy" id="485913"/>
    <lineage>
        <taxon>Bacteria</taxon>
        <taxon>Bacillati</taxon>
        <taxon>Chloroflexota</taxon>
        <taxon>Ktedonobacteria</taxon>
        <taxon>Ktedonobacterales</taxon>
        <taxon>Ktedonobacteraceae</taxon>
        <taxon>Ktedonobacter</taxon>
    </lineage>
</organism>
<dbReference type="eggNOG" id="ENOG5033HMD">
    <property type="taxonomic scope" value="Bacteria"/>
</dbReference>
<name>D6U8R6_KTERA</name>
<sequence>MNSKQIVQYLEELSQALSQLGAPSIHILVPGGAFMLLQGKRQLTLDIDFVLIENPNPLRIPTQGTFQIAVQRTEVSKTPYGKKFKRAIEFVASQHKGLAEDWMNDEAAVYYYDDAPFAEVRFWRNFNNVLYVYLPSFAYMFAAKVAAYRQKDIKDIQVLKQELNIQTRAEAQAILDKFLLPDAQEFWEVDKKLKRLFRK</sequence>
<protein>
    <submittedName>
        <fullName evidence="1">Uncharacterized protein</fullName>
    </submittedName>
</protein>
<dbReference type="OrthoDB" id="3788807at2"/>